<gene>
    <name evidence="10" type="ORF">E3T28_07170</name>
</gene>
<keyword evidence="5" id="KW-0067">ATP-binding</keyword>
<keyword evidence="3" id="KW-0547">Nucleotide-binding</keyword>
<dbReference type="InterPro" id="IPR018484">
    <property type="entry name" value="FGGY_N"/>
</dbReference>
<feature type="domain" description="Carbohydrate kinase FGGY C-terminal" evidence="9">
    <location>
        <begin position="262"/>
        <end position="453"/>
    </location>
</feature>
<dbReference type="InterPro" id="IPR043129">
    <property type="entry name" value="ATPase_NBD"/>
</dbReference>
<dbReference type="InterPro" id="IPR018485">
    <property type="entry name" value="FGGY_C"/>
</dbReference>
<evidence type="ECO:0000313" key="11">
    <source>
        <dbReference type="Proteomes" id="UP000297853"/>
    </source>
</evidence>
<evidence type="ECO:0000259" key="9">
    <source>
        <dbReference type="Pfam" id="PF02782"/>
    </source>
</evidence>
<evidence type="ECO:0000256" key="7">
    <source>
        <dbReference type="ARBA" id="ARBA00023308"/>
    </source>
</evidence>
<keyword evidence="11" id="KW-1185">Reference proteome</keyword>
<dbReference type="SUPFAM" id="SSF53067">
    <property type="entry name" value="Actin-like ATPase domain"/>
    <property type="match status" value="2"/>
</dbReference>
<keyword evidence="4" id="KW-0418">Kinase</keyword>
<name>A0ABY2J8Q0_9MICO</name>
<dbReference type="InterPro" id="IPR013449">
    <property type="entry name" value="Rhamnulokinase"/>
</dbReference>
<dbReference type="Pfam" id="PF00370">
    <property type="entry name" value="FGGY_N"/>
    <property type="match status" value="1"/>
</dbReference>
<accession>A0ABY2J8Q0</accession>
<evidence type="ECO:0000259" key="8">
    <source>
        <dbReference type="Pfam" id="PF00370"/>
    </source>
</evidence>
<dbReference type="CDD" id="cd07771">
    <property type="entry name" value="ASKHA_NBD_FGGY_RhaB-like"/>
    <property type="match status" value="1"/>
</dbReference>
<dbReference type="RefSeq" id="WP_134429315.1">
    <property type="nucleotide sequence ID" value="NZ_SOGQ01000033.1"/>
</dbReference>
<evidence type="ECO:0000256" key="5">
    <source>
        <dbReference type="ARBA" id="ARBA00022840"/>
    </source>
</evidence>
<evidence type="ECO:0000256" key="3">
    <source>
        <dbReference type="ARBA" id="ARBA00022741"/>
    </source>
</evidence>
<dbReference type="PANTHER" id="PTHR10196">
    <property type="entry name" value="SUGAR KINASE"/>
    <property type="match status" value="1"/>
</dbReference>
<evidence type="ECO:0000256" key="2">
    <source>
        <dbReference type="ARBA" id="ARBA00022679"/>
    </source>
</evidence>
<evidence type="ECO:0000256" key="4">
    <source>
        <dbReference type="ARBA" id="ARBA00022777"/>
    </source>
</evidence>
<keyword evidence="2" id="KW-0808">Transferase</keyword>
<reference evidence="10 11" key="1">
    <citation type="submission" date="2019-03" db="EMBL/GenBank/DDBJ databases">
        <title>Genomics of glacier-inhabiting Cryobacterium strains.</title>
        <authorList>
            <person name="Liu Q."/>
            <person name="Xin Y.-H."/>
        </authorList>
    </citation>
    <scope>NUCLEOTIDE SEQUENCE [LARGE SCALE GENOMIC DNA]</scope>
    <source>
        <strain evidence="10 11">TMT1-23-1</strain>
    </source>
</reference>
<protein>
    <submittedName>
        <fullName evidence="10">Rhamnulokinase</fullName>
    </submittedName>
</protein>
<dbReference type="PANTHER" id="PTHR10196:SF93">
    <property type="entry name" value="L-RHAMNULOKINASE"/>
    <property type="match status" value="1"/>
</dbReference>
<dbReference type="EMBL" id="SOGQ01000033">
    <property type="protein sequence ID" value="TFD01330.1"/>
    <property type="molecule type" value="Genomic_DNA"/>
</dbReference>
<dbReference type="Pfam" id="PF02782">
    <property type="entry name" value="FGGY_C"/>
    <property type="match status" value="1"/>
</dbReference>
<comment type="similarity">
    <text evidence="1">Belongs to the FGGY kinase family.</text>
</comment>
<dbReference type="Proteomes" id="UP000297853">
    <property type="component" value="Unassembled WGS sequence"/>
</dbReference>
<sequence>MTKLTDAAVVAAVDLGATSGRVMLGYIGQNELRLRPVARFPNGPIRLNEGGRRALHWNIVELYRCVLAGLTTAAAEEPGLTSIGVDSWAVDYALLRQGRMQQLPYHYRDDRNLPAVEIAHAVAGPSELYAANGLQFLPFNSLYQLTADLTTGALDLADQFLLVPDLFNYWLTGTAAAERTNASTTGLLNVHTGDWDTPLIERLGFDRRMFPPLVDAGTWIGSLLPDVSAEIKSHSPIAVTAVGSHDTASAVVAVPAAREDFAYISCGTWGLVGVELDSPVLSTAGRAQNFTNEGGVDGRVRYLHNVMGLWLLSESIRTWEHEGQTIVLSDLLRRAEAVTTPVAVFDADDQQFLAPGDMPTRIRAHCVENDLPAPRSNAELVRSILESLADAFARGVEQASLLSGRTVGIVHMVGGGSQNRLLCQLTANRTGLPVLAGPVEATAIGNVLIQARAQGLVTGSLEELRGLVARSFSPERYLPACTLVSR</sequence>
<dbReference type="Gene3D" id="3.30.420.40">
    <property type="match status" value="2"/>
</dbReference>
<feature type="domain" description="Carbohydrate kinase FGGY N-terminal" evidence="8">
    <location>
        <begin position="78"/>
        <end position="252"/>
    </location>
</feature>
<keyword evidence="6" id="KW-1015">Disulfide bond</keyword>
<keyword evidence="7" id="KW-0684">Rhamnose metabolism</keyword>
<comment type="caution">
    <text evidence="10">The sequence shown here is derived from an EMBL/GenBank/DDBJ whole genome shotgun (WGS) entry which is preliminary data.</text>
</comment>
<organism evidence="10 11">
    <name type="scientific">Cryobacterium sinapicolor</name>
    <dbReference type="NCBI Taxonomy" id="1259236"/>
    <lineage>
        <taxon>Bacteria</taxon>
        <taxon>Bacillati</taxon>
        <taxon>Actinomycetota</taxon>
        <taxon>Actinomycetes</taxon>
        <taxon>Micrococcales</taxon>
        <taxon>Microbacteriaceae</taxon>
        <taxon>Cryobacterium</taxon>
    </lineage>
</organism>
<proteinExistence type="inferred from homology"/>
<evidence type="ECO:0000256" key="1">
    <source>
        <dbReference type="ARBA" id="ARBA00009156"/>
    </source>
</evidence>
<evidence type="ECO:0000313" key="10">
    <source>
        <dbReference type="EMBL" id="TFD01330.1"/>
    </source>
</evidence>
<evidence type="ECO:0000256" key="6">
    <source>
        <dbReference type="ARBA" id="ARBA00023157"/>
    </source>
</evidence>